<proteinExistence type="inferred from homology"/>
<dbReference type="Proteomes" id="UP001160483">
    <property type="component" value="Unassembled WGS sequence"/>
</dbReference>
<evidence type="ECO:0000256" key="3">
    <source>
        <dbReference type="ARBA" id="ARBA00013229"/>
    </source>
</evidence>
<comment type="caution">
    <text evidence="7">The sequence shown here is derived from an EMBL/GenBank/DDBJ whole genome shotgun (WGS) entry which is preliminary data.</text>
</comment>
<comment type="pathway">
    <text evidence="1">Glycan metabolism; pectin degradation; 2-dehydro-3-deoxy-D-gluconate from pectin: step 1/5.</text>
</comment>
<dbReference type="PANTHER" id="PTHR31321:SF57">
    <property type="entry name" value="PECTINESTERASE 53-RELATED"/>
    <property type="match status" value="1"/>
</dbReference>
<evidence type="ECO:0000256" key="4">
    <source>
        <dbReference type="ARBA" id="ARBA00022801"/>
    </source>
</evidence>
<keyword evidence="4" id="KW-0378">Hydrolase</keyword>
<evidence type="ECO:0000256" key="1">
    <source>
        <dbReference type="ARBA" id="ARBA00005184"/>
    </source>
</evidence>
<dbReference type="PANTHER" id="PTHR31321">
    <property type="entry name" value="ACYL-COA THIOESTER HYDROLASE YBHC-RELATED"/>
    <property type="match status" value="1"/>
</dbReference>
<gene>
    <name evidence="7" type="ORF">PBS003_LOCUS5066</name>
</gene>
<dbReference type="GO" id="GO:0042545">
    <property type="term" value="P:cell wall modification"/>
    <property type="evidence" value="ECO:0007669"/>
    <property type="project" value="InterPro"/>
</dbReference>
<protein>
    <recommendedName>
        <fullName evidence="3">pectinesterase</fullName>
        <ecNumber evidence="3">3.1.1.11</ecNumber>
    </recommendedName>
</protein>
<feature type="domain" description="Pectinesterase catalytic" evidence="6">
    <location>
        <begin position="108"/>
        <end position="226"/>
    </location>
</feature>
<evidence type="ECO:0000256" key="2">
    <source>
        <dbReference type="ARBA" id="ARBA00008891"/>
    </source>
</evidence>
<dbReference type="SUPFAM" id="SSF51126">
    <property type="entry name" value="Pectin lyase-like"/>
    <property type="match status" value="1"/>
</dbReference>
<accession>A0AAU9L3H0</accession>
<dbReference type="GO" id="GO:0030599">
    <property type="term" value="F:pectinesterase activity"/>
    <property type="evidence" value="ECO:0007669"/>
    <property type="project" value="UniProtKB-EC"/>
</dbReference>
<dbReference type="Gene3D" id="2.160.20.10">
    <property type="entry name" value="Single-stranded right-handed beta-helix, Pectin lyase-like"/>
    <property type="match status" value="1"/>
</dbReference>
<reference evidence="7" key="1">
    <citation type="submission" date="2021-11" db="EMBL/GenBank/DDBJ databases">
        <authorList>
            <person name="Islam A."/>
            <person name="Islam S."/>
            <person name="Flora M.S."/>
            <person name="Rahman M."/>
            <person name="Ziaur R.M."/>
            <person name="Epstein J.H."/>
            <person name="Hassan M."/>
            <person name="Klassen M."/>
            <person name="Woodard K."/>
            <person name="Webb A."/>
            <person name="Webby R.J."/>
            <person name="El Zowalaty M.E."/>
        </authorList>
    </citation>
    <scope>NUCLEOTIDE SEQUENCE</scope>
    <source>
        <strain evidence="7">Pbs3</strain>
    </source>
</reference>
<dbReference type="EC" id="3.1.1.11" evidence="3"/>
<dbReference type="InterPro" id="IPR000070">
    <property type="entry name" value="Pectinesterase_cat"/>
</dbReference>
<dbReference type="GO" id="GO:0045490">
    <property type="term" value="P:pectin catabolic process"/>
    <property type="evidence" value="ECO:0007669"/>
    <property type="project" value="TreeGrafter"/>
</dbReference>
<sequence length="254" mass="28422">MELDRFPSNEDKINSGMWIYVFSEVTTLRSHVSNMRKVNTGVQERLQLAISSTNPAFLKHPLSPLRQHNLRLKSGSGVKVYNINVVNPSGDIEELVKGPAIYLDDSNGAGNFVIGKDAKAWFESCDIDSIEKGWITANGNKNCSNSSTFVFNHANVFGCSGVHTTYLRRPWSPYARVVWQNSELSDVVNPAGWDTWNGDTDTSRLYFKEYCNSGLGADTSMRAKFSDLLSGPVDITEILGQDNKSMWWFDSTFL</sequence>
<dbReference type="InterPro" id="IPR012334">
    <property type="entry name" value="Pectin_lyas_fold"/>
</dbReference>
<dbReference type="Pfam" id="PF01095">
    <property type="entry name" value="Pectinesterase"/>
    <property type="match status" value="1"/>
</dbReference>
<evidence type="ECO:0000313" key="8">
    <source>
        <dbReference type="Proteomes" id="UP001160483"/>
    </source>
</evidence>
<organism evidence="7 8">
    <name type="scientific">Peronospora belbahrii</name>
    <dbReference type="NCBI Taxonomy" id="622444"/>
    <lineage>
        <taxon>Eukaryota</taxon>
        <taxon>Sar</taxon>
        <taxon>Stramenopiles</taxon>
        <taxon>Oomycota</taxon>
        <taxon>Peronosporomycetes</taxon>
        <taxon>Peronosporales</taxon>
        <taxon>Peronosporaceae</taxon>
        <taxon>Peronospora</taxon>
    </lineage>
</organism>
<dbReference type="EMBL" id="CAKKTJ010000229">
    <property type="protein sequence ID" value="CAH0478366.1"/>
    <property type="molecule type" value="Genomic_DNA"/>
</dbReference>
<evidence type="ECO:0000259" key="6">
    <source>
        <dbReference type="Pfam" id="PF01095"/>
    </source>
</evidence>
<evidence type="ECO:0000313" key="7">
    <source>
        <dbReference type="EMBL" id="CAH0478366.1"/>
    </source>
</evidence>
<evidence type="ECO:0000256" key="5">
    <source>
        <dbReference type="ARBA" id="ARBA00023085"/>
    </source>
</evidence>
<name>A0AAU9L3H0_9STRA</name>
<keyword evidence="5" id="KW-0063">Aspartyl esterase</keyword>
<dbReference type="AlphaFoldDB" id="A0AAU9L3H0"/>
<comment type="similarity">
    <text evidence="2">Belongs to the pectinesterase family.</text>
</comment>
<dbReference type="InterPro" id="IPR011050">
    <property type="entry name" value="Pectin_lyase_fold/virulence"/>
</dbReference>